<dbReference type="RefSeq" id="WP_425547983.1">
    <property type="nucleotide sequence ID" value="NZ_BAAAZE010000012.1"/>
</dbReference>
<dbReference type="InterPro" id="IPR000352">
    <property type="entry name" value="Pep_chain_release_fac_I"/>
</dbReference>
<keyword evidence="4" id="KW-1185">Reference proteome</keyword>
<sequence length="138" mass="15485">MLLEITDRLSLPLSEIDLTAIRAQGPGGQNVNKVATAIHLRFDIGASSLPEYCRERLLALNDQRITRDGVIIIKAQHGRSQSQSKAEALRRLQELIQEALVVQELRRPTRPTRSSQRKRVDTKTGRGAIKALRGKVRE</sequence>
<dbReference type="EMBL" id="BAAAZE010000012">
    <property type="protein sequence ID" value="GAA4029012.1"/>
    <property type="molecule type" value="Genomic_DNA"/>
</dbReference>
<evidence type="ECO:0000256" key="1">
    <source>
        <dbReference type="SAM" id="MobiDB-lite"/>
    </source>
</evidence>
<comment type="caution">
    <text evidence="3">The sequence shown here is derived from an EMBL/GenBank/DDBJ whole genome shotgun (WGS) entry which is preliminary data.</text>
</comment>
<evidence type="ECO:0000313" key="3">
    <source>
        <dbReference type="EMBL" id="GAA4029012.1"/>
    </source>
</evidence>
<reference evidence="4" key="1">
    <citation type="journal article" date="2019" name="Int. J. Syst. Evol. Microbiol.">
        <title>The Global Catalogue of Microorganisms (GCM) 10K type strain sequencing project: providing services to taxonomists for standard genome sequencing and annotation.</title>
        <authorList>
            <consortium name="The Broad Institute Genomics Platform"/>
            <consortium name="The Broad Institute Genome Sequencing Center for Infectious Disease"/>
            <person name="Wu L."/>
            <person name="Ma J."/>
        </authorList>
    </citation>
    <scope>NUCLEOTIDE SEQUENCE [LARGE SCALE GENOMIC DNA]</scope>
    <source>
        <strain evidence="4">JCM 16673</strain>
    </source>
</reference>
<keyword evidence="3" id="KW-0378">Hydrolase</keyword>
<dbReference type="SUPFAM" id="SSF110916">
    <property type="entry name" value="Peptidyl-tRNA hydrolase domain-like"/>
    <property type="match status" value="1"/>
</dbReference>
<dbReference type="GO" id="GO:0016787">
    <property type="term" value="F:hydrolase activity"/>
    <property type="evidence" value="ECO:0007669"/>
    <property type="project" value="UniProtKB-KW"/>
</dbReference>
<dbReference type="PANTHER" id="PTHR47814">
    <property type="entry name" value="PEPTIDYL-TRNA HYDROLASE ARFB"/>
    <property type="match status" value="1"/>
</dbReference>
<name>A0ABP7TQK5_9BURK</name>
<dbReference type="Proteomes" id="UP001501353">
    <property type="component" value="Unassembled WGS sequence"/>
</dbReference>
<gene>
    <name evidence="3" type="primary">arfB</name>
    <name evidence="3" type="ORF">GCM10022212_28930</name>
</gene>
<evidence type="ECO:0000313" key="4">
    <source>
        <dbReference type="Proteomes" id="UP001501353"/>
    </source>
</evidence>
<organism evidence="3 4">
    <name type="scientific">Actimicrobium antarcticum</name>
    <dbReference type="NCBI Taxonomy" id="1051899"/>
    <lineage>
        <taxon>Bacteria</taxon>
        <taxon>Pseudomonadati</taxon>
        <taxon>Pseudomonadota</taxon>
        <taxon>Betaproteobacteria</taxon>
        <taxon>Burkholderiales</taxon>
        <taxon>Oxalobacteraceae</taxon>
        <taxon>Actimicrobium</taxon>
    </lineage>
</organism>
<accession>A0ABP7TQK5</accession>
<feature type="domain" description="Prokaryotic-type class I peptide chain release factors" evidence="2">
    <location>
        <begin position="22"/>
        <end position="38"/>
    </location>
</feature>
<feature type="region of interest" description="Disordered" evidence="1">
    <location>
        <begin position="106"/>
        <end position="126"/>
    </location>
</feature>
<dbReference type="Gene3D" id="3.30.160.20">
    <property type="match status" value="1"/>
</dbReference>
<protein>
    <submittedName>
        <fullName evidence="3">Alternative ribosome rescue aminoacyl-tRNA hydrolase ArfB</fullName>
    </submittedName>
</protein>
<dbReference type="NCBIfam" id="NF006718">
    <property type="entry name" value="PRK09256.1"/>
    <property type="match status" value="1"/>
</dbReference>
<dbReference type="PANTHER" id="PTHR47814:SF1">
    <property type="entry name" value="PEPTIDYL-TRNA HYDROLASE ARFB"/>
    <property type="match status" value="1"/>
</dbReference>
<dbReference type="Pfam" id="PF00472">
    <property type="entry name" value="RF-1"/>
    <property type="match status" value="1"/>
</dbReference>
<evidence type="ECO:0000259" key="2">
    <source>
        <dbReference type="PROSITE" id="PS00745"/>
    </source>
</evidence>
<proteinExistence type="predicted"/>
<dbReference type="PROSITE" id="PS00745">
    <property type="entry name" value="RF_PROK_I"/>
    <property type="match status" value="1"/>
</dbReference>